<protein>
    <submittedName>
        <fullName evidence="1">RxLR effector protein</fullName>
    </submittedName>
</protein>
<gene>
    <name evidence="1" type="ORF">PHMEG_00025637</name>
</gene>
<keyword evidence="2" id="KW-1185">Reference proteome</keyword>
<reference evidence="2" key="1">
    <citation type="submission" date="2017-03" db="EMBL/GenBank/DDBJ databases">
        <title>Phytopthora megakarya and P. palmivora, two closely related causual agents of cacao black pod achieved similar genome size and gene model numbers by different mechanisms.</title>
        <authorList>
            <person name="Ali S."/>
            <person name="Shao J."/>
            <person name="Larry D.J."/>
            <person name="Kronmiller B."/>
            <person name="Shen D."/>
            <person name="Strem M.D."/>
            <person name="Melnick R.L."/>
            <person name="Guiltinan M.J."/>
            <person name="Tyler B.M."/>
            <person name="Meinhardt L.W."/>
            <person name="Bailey B.A."/>
        </authorList>
    </citation>
    <scope>NUCLEOTIDE SEQUENCE [LARGE SCALE GENOMIC DNA]</scope>
    <source>
        <strain evidence="2">zdho120</strain>
    </source>
</reference>
<sequence>MAANGDEAAIKAGIKMVANAWDSAKVSDEQAAKLVSELMIESVKKNPKSWSGLQKFAKVTLGVSAAGLATYGAYKLLTKENVAVAAPTTTTESA</sequence>
<dbReference type="AlphaFoldDB" id="A0A225VE45"/>
<comment type="caution">
    <text evidence="1">The sequence shown here is derived from an EMBL/GenBank/DDBJ whole genome shotgun (WGS) entry which is preliminary data.</text>
</comment>
<dbReference type="EMBL" id="NBNE01005963">
    <property type="protein sequence ID" value="OWZ02750.1"/>
    <property type="molecule type" value="Genomic_DNA"/>
</dbReference>
<name>A0A225VE45_9STRA</name>
<dbReference type="Proteomes" id="UP000198211">
    <property type="component" value="Unassembled WGS sequence"/>
</dbReference>
<evidence type="ECO:0000313" key="1">
    <source>
        <dbReference type="EMBL" id="OWZ02750.1"/>
    </source>
</evidence>
<organism evidence="1 2">
    <name type="scientific">Phytophthora megakarya</name>
    <dbReference type="NCBI Taxonomy" id="4795"/>
    <lineage>
        <taxon>Eukaryota</taxon>
        <taxon>Sar</taxon>
        <taxon>Stramenopiles</taxon>
        <taxon>Oomycota</taxon>
        <taxon>Peronosporomycetes</taxon>
        <taxon>Peronosporales</taxon>
        <taxon>Peronosporaceae</taxon>
        <taxon>Phytophthora</taxon>
    </lineage>
</organism>
<proteinExistence type="predicted"/>
<evidence type="ECO:0000313" key="2">
    <source>
        <dbReference type="Proteomes" id="UP000198211"/>
    </source>
</evidence>
<accession>A0A225VE45</accession>
<dbReference type="OrthoDB" id="10423008at2759"/>